<evidence type="ECO:0000256" key="1">
    <source>
        <dbReference type="ARBA" id="ARBA00004604"/>
    </source>
</evidence>
<evidence type="ECO:0000256" key="4">
    <source>
        <dbReference type="ARBA" id="ARBA00022552"/>
    </source>
</evidence>
<comment type="subcellular location">
    <subcellularLocation>
        <location evidence="1 6">Nucleus</location>
        <location evidence="1 6">Nucleolus</location>
    </subcellularLocation>
</comment>
<gene>
    <name evidence="7" type="ORF">C3L33_00046</name>
</gene>
<keyword evidence="3 6" id="KW-0690">Ribosome biogenesis</keyword>
<dbReference type="InterPro" id="IPR022309">
    <property type="entry name" value="Ribosomal_Se8/biogenesis_NSA2"/>
</dbReference>
<feature type="non-terminal residue" evidence="7">
    <location>
        <position position="1"/>
    </location>
</feature>
<evidence type="ECO:0000256" key="2">
    <source>
        <dbReference type="ARBA" id="ARBA00005424"/>
    </source>
</evidence>
<evidence type="ECO:0000256" key="5">
    <source>
        <dbReference type="ARBA" id="ARBA00023242"/>
    </source>
</evidence>
<dbReference type="Proteomes" id="UP000428333">
    <property type="component" value="Linkage Group LG01"/>
</dbReference>
<dbReference type="GO" id="GO:0030684">
    <property type="term" value="C:preribosome"/>
    <property type="evidence" value="ECO:0007669"/>
    <property type="project" value="UniProtKB-ARBA"/>
</dbReference>
<dbReference type="InterPro" id="IPR039411">
    <property type="entry name" value="NSA2_fam"/>
</dbReference>
<dbReference type="Gene3D" id="2.40.10.310">
    <property type="match status" value="1"/>
</dbReference>
<comment type="function">
    <text evidence="6">Involved in the biogenesis of the 60S ribosomal subunit. May play a part in the quality control of pre-60S particles.</text>
</comment>
<comment type="similarity">
    <text evidence="2 6">Belongs to the eukaryotic ribosomal protein eS8 family. Ribosome biogenesis protein NSA2 subfamily.</text>
</comment>
<comment type="subunit">
    <text evidence="6">Component of the pre-66S ribosomal particle.</text>
</comment>
<dbReference type="AlphaFoldDB" id="A0A6A4MNA0"/>
<dbReference type="GO" id="GO:0005730">
    <property type="term" value="C:nucleolus"/>
    <property type="evidence" value="ECO:0007669"/>
    <property type="project" value="UniProtKB-SubCell"/>
</dbReference>
<dbReference type="CDD" id="cd11381">
    <property type="entry name" value="NSA2"/>
    <property type="match status" value="1"/>
</dbReference>
<evidence type="ECO:0000313" key="7">
    <source>
        <dbReference type="EMBL" id="KAE9468064.1"/>
    </source>
</evidence>
<sequence>MSGTLSGVVMMVTLRPRQHRALERSSNGMVWPWAIIGKITTWGGIAESIGARKDDDGSLDGNWSLRSLITGLCGLALVPQGDYIDLHRKRHGYRLDHFERKRKKDAREVHKRSQIAQKALGIKGKMFAKKRYAEKAQMKKTLAMHEESSTRRKVDDNVHEGAIPAYLLDRETTARAKVLSNTIKQKRKEKAGKWEVPLPKVRPVAEDEMFKVIRSGKRKTKQWKRMVTKVTFVGPGFTRKPPKYERFIRPTGLRFNKAHVTHPELKCTFNLEMIGIKKNPNGPMYTSLGVVTKGTIIEVNVSELGLVTPAGKVVWGKYAQVTNNPENDGCINAVLLV</sequence>
<reference evidence="7 8" key="1">
    <citation type="journal article" date="2019" name="Genome Biol. Evol.">
        <title>The Rhododendron genome and chromosomal organization provide insight into shared whole-genome duplications across the heath family (Ericaceae).</title>
        <authorList>
            <person name="Soza V.L."/>
            <person name="Lindsley D."/>
            <person name="Waalkes A."/>
            <person name="Ramage E."/>
            <person name="Patwardhan R.P."/>
            <person name="Burton J.N."/>
            <person name="Adey A."/>
            <person name="Kumar A."/>
            <person name="Qiu R."/>
            <person name="Shendure J."/>
            <person name="Hall B."/>
        </authorList>
    </citation>
    <scope>NUCLEOTIDE SEQUENCE [LARGE SCALE GENOMIC DNA]</scope>
    <source>
        <strain evidence="7">RSF 1966-606</strain>
    </source>
</reference>
<accession>A0A6A4MNA0</accession>
<protein>
    <recommendedName>
        <fullName evidence="6">Ribosome biogenesis protein NSA2 homolog</fullName>
    </recommendedName>
</protein>
<dbReference type="FunFam" id="2.40.10.310:FF:000001">
    <property type="entry name" value="NSA2, ribosome biogenesis homolog"/>
    <property type="match status" value="1"/>
</dbReference>
<evidence type="ECO:0000313" key="8">
    <source>
        <dbReference type="Proteomes" id="UP000428333"/>
    </source>
</evidence>
<evidence type="ECO:0000256" key="3">
    <source>
        <dbReference type="ARBA" id="ARBA00022517"/>
    </source>
</evidence>
<keyword evidence="6" id="KW-0687">Ribonucleoprotein</keyword>
<name>A0A6A4MNA0_9ERIC</name>
<keyword evidence="5 6" id="KW-0539">Nucleus</keyword>
<evidence type="ECO:0000256" key="6">
    <source>
        <dbReference type="RuleBase" id="RU367114"/>
    </source>
</evidence>
<dbReference type="PANTHER" id="PTHR12642">
    <property type="entry name" value="RIBOSOME BIOGENESIS PROTEIN NSA2 HOMOLOG"/>
    <property type="match status" value="1"/>
</dbReference>
<dbReference type="EMBL" id="QEFC01000001">
    <property type="protein sequence ID" value="KAE9468064.1"/>
    <property type="molecule type" value="Genomic_DNA"/>
</dbReference>
<proteinExistence type="inferred from homology"/>
<organism evidence="7 8">
    <name type="scientific">Rhododendron williamsianum</name>
    <dbReference type="NCBI Taxonomy" id="262921"/>
    <lineage>
        <taxon>Eukaryota</taxon>
        <taxon>Viridiplantae</taxon>
        <taxon>Streptophyta</taxon>
        <taxon>Embryophyta</taxon>
        <taxon>Tracheophyta</taxon>
        <taxon>Spermatophyta</taxon>
        <taxon>Magnoliopsida</taxon>
        <taxon>eudicotyledons</taxon>
        <taxon>Gunneridae</taxon>
        <taxon>Pentapetalae</taxon>
        <taxon>asterids</taxon>
        <taxon>Ericales</taxon>
        <taxon>Ericaceae</taxon>
        <taxon>Ericoideae</taxon>
        <taxon>Rhodoreae</taxon>
        <taxon>Rhododendron</taxon>
    </lineage>
</organism>
<dbReference type="Pfam" id="PF01201">
    <property type="entry name" value="Ribosomal_S8e"/>
    <property type="match status" value="1"/>
</dbReference>
<keyword evidence="8" id="KW-1185">Reference proteome</keyword>
<dbReference type="GO" id="GO:0006364">
    <property type="term" value="P:rRNA processing"/>
    <property type="evidence" value="ECO:0007669"/>
    <property type="project" value="UniProtKB-KW"/>
</dbReference>
<dbReference type="OrthoDB" id="1847590at2759"/>
<dbReference type="GO" id="GO:0042273">
    <property type="term" value="P:ribosomal large subunit biogenesis"/>
    <property type="evidence" value="ECO:0007669"/>
    <property type="project" value="UniProtKB-ARBA"/>
</dbReference>
<comment type="caution">
    <text evidence="7">The sequence shown here is derived from an EMBL/GenBank/DDBJ whole genome shotgun (WGS) entry which is preliminary data.</text>
</comment>
<keyword evidence="4 6" id="KW-0698">rRNA processing</keyword>